<dbReference type="PROSITE" id="PS00518">
    <property type="entry name" value="ZF_RING_1"/>
    <property type="match status" value="1"/>
</dbReference>
<dbReference type="Proteomes" id="UP000821853">
    <property type="component" value="Unassembled WGS sequence"/>
</dbReference>
<dbReference type="Gene3D" id="3.30.40.10">
    <property type="entry name" value="Zinc/RING finger domain, C3HC4 (zinc finger)"/>
    <property type="match status" value="1"/>
</dbReference>
<keyword evidence="1" id="KW-0479">Metal-binding</keyword>
<dbReference type="PANTHER" id="PTHR10131:SF138">
    <property type="entry name" value="RE66324P"/>
    <property type="match status" value="1"/>
</dbReference>
<keyword evidence="2" id="KW-0863">Zinc-finger</keyword>
<feature type="domain" description="TRAF1-6 MATH" evidence="4">
    <location>
        <begin position="267"/>
        <end position="367"/>
    </location>
</feature>
<evidence type="ECO:0000256" key="1">
    <source>
        <dbReference type="ARBA" id="ARBA00022723"/>
    </source>
</evidence>
<accession>A0A9J6FRI6</accession>
<comment type="caution">
    <text evidence="5">The sequence shown here is derived from an EMBL/GenBank/DDBJ whole genome shotgun (WGS) entry which is preliminary data.</text>
</comment>
<evidence type="ECO:0000259" key="4">
    <source>
        <dbReference type="Pfam" id="PF21355"/>
    </source>
</evidence>
<dbReference type="GO" id="GO:0008270">
    <property type="term" value="F:zinc ion binding"/>
    <property type="evidence" value="ECO:0007669"/>
    <property type="project" value="UniProtKB-KW"/>
</dbReference>
<dbReference type="VEuPathDB" id="VectorBase:HLOH_064559"/>
<dbReference type="OMA" id="VEGAKCK"/>
<reference evidence="5 6" key="1">
    <citation type="journal article" date="2020" name="Cell">
        <title>Large-Scale Comparative Analyses of Tick Genomes Elucidate Their Genetic Diversity and Vector Capacities.</title>
        <authorList>
            <consortium name="Tick Genome and Microbiome Consortium (TIGMIC)"/>
            <person name="Jia N."/>
            <person name="Wang J."/>
            <person name="Shi W."/>
            <person name="Du L."/>
            <person name="Sun Y."/>
            <person name="Zhan W."/>
            <person name="Jiang J.F."/>
            <person name="Wang Q."/>
            <person name="Zhang B."/>
            <person name="Ji P."/>
            <person name="Bell-Sakyi L."/>
            <person name="Cui X.M."/>
            <person name="Yuan T.T."/>
            <person name="Jiang B.G."/>
            <person name="Yang W.F."/>
            <person name="Lam T.T."/>
            <person name="Chang Q.C."/>
            <person name="Ding S.J."/>
            <person name="Wang X.J."/>
            <person name="Zhu J.G."/>
            <person name="Ruan X.D."/>
            <person name="Zhao L."/>
            <person name="Wei J.T."/>
            <person name="Ye R.Z."/>
            <person name="Que T.C."/>
            <person name="Du C.H."/>
            <person name="Zhou Y.H."/>
            <person name="Cheng J.X."/>
            <person name="Dai P.F."/>
            <person name="Guo W.B."/>
            <person name="Han X.H."/>
            <person name="Huang E.J."/>
            <person name="Li L.F."/>
            <person name="Wei W."/>
            <person name="Gao Y.C."/>
            <person name="Liu J.Z."/>
            <person name="Shao H.Z."/>
            <person name="Wang X."/>
            <person name="Wang C.C."/>
            <person name="Yang T.C."/>
            <person name="Huo Q.B."/>
            <person name="Li W."/>
            <person name="Chen H.Y."/>
            <person name="Chen S.E."/>
            <person name="Zhou L.G."/>
            <person name="Ni X.B."/>
            <person name="Tian J.H."/>
            <person name="Sheng Y."/>
            <person name="Liu T."/>
            <person name="Pan Y.S."/>
            <person name="Xia L.Y."/>
            <person name="Li J."/>
            <person name="Zhao F."/>
            <person name="Cao W.C."/>
        </authorList>
    </citation>
    <scope>NUCLEOTIDE SEQUENCE [LARGE SCALE GENOMIC DNA]</scope>
    <source>
        <strain evidence="5">HaeL-2018</strain>
    </source>
</reference>
<organism evidence="5 6">
    <name type="scientific">Haemaphysalis longicornis</name>
    <name type="common">Bush tick</name>
    <dbReference type="NCBI Taxonomy" id="44386"/>
    <lineage>
        <taxon>Eukaryota</taxon>
        <taxon>Metazoa</taxon>
        <taxon>Ecdysozoa</taxon>
        <taxon>Arthropoda</taxon>
        <taxon>Chelicerata</taxon>
        <taxon>Arachnida</taxon>
        <taxon>Acari</taxon>
        <taxon>Parasitiformes</taxon>
        <taxon>Ixodida</taxon>
        <taxon>Ixodoidea</taxon>
        <taxon>Ixodidae</taxon>
        <taxon>Haemaphysalinae</taxon>
        <taxon>Haemaphysalis</taxon>
    </lineage>
</organism>
<dbReference type="PANTHER" id="PTHR10131">
    <property type="entry name" value="TNF RECEPTOR ASSOCIATED FACTOR"/>
    <property type="match status" value="1"/>
</dbReference>
<gene>
    <name evidence="5" type="ORF">HPB48_015958</name>
</gene>
<dbReference type="OrthoDB" id="6499288at2759"/>
<dbReference type="GO" id="GO:0043122">
    <property type="term" value="P:regulation of canonical NF-kappaB signal transduction"/>
    <property type="evidence" value="ECO:0007669"/>
    <property type="project" value="TreeGrafter"/>
</dbReference>
<dbReference type="InterPro" id="IPR017907">
    <property type="entry name" value="Znf_RING_CS"/>
</dbReference>
<dbReference type="InterPro" id="IPR049342">
    <property type="entry name" value="TRAF1-6_MATH_dom"/>
</dbReference>
<dbReference type="EMBL" id="JABSTR010000003">
    <property type="protein sequence ID" value="KAH9365898.1"/>
    <property type="molecule type" value="Genomic_DNA"/>
</dbReference>
<dbReference type="SUPFAM" id="SSF49599">
    <property type="entry name" value="TRAF domain-like"/>
    <property type="match status" value="2"/>
</dbReference>
<name>A0A9J6FRI6_HAELO</name>
<proteinExistence type="predicted"/>
<dbReference type="AlphaFoldDB" id="A0A9J6FRI6"/>
<dbReference type="GO" id="GO:0009898">
    <property type="term" value="C:cytoplasmic side of plasma membrane"/>
    <property type="evidence" value="ECO:0007669"/>
    <property type="project" value="TreeGrafter"/>
</dbReference>
<sequence>MCGHTFCQQCYESFVTPSECICPLDGDVCGRDDVTRKEYKVEQLLIRKVHCWNEANGCAVVLPASQIAEHVRHDCKHHVTCCPTCSADVLSRDMCAHLKSRCRTLVLHTAAEKPRGTNNHENLHLVALERQVEQRVRELDVRLAQLSLESSSHNDKLLEVCHNINYLKEAQEEQFGALAEKFERSSVQAIDRLDRNVAEIKALYTEKSEALMTALHSVLSSFPSNPRTHQWVLKGYAVLKAKALKYGWSLSMSEKVYLLRYLMSWGIIFHKDGDSVNLHLRIQLREGREDEFLEWPFTKKMKLSIIHPETRQQLHRVATPALSENNRECYWRPIKSSNTPVHFSCTEIELGDIERGGYLKRDQLLLRLEVLL</sequence>
<dbReference type="Pfam" id="PF21355">
    <property type="entry name" value="TRAF-mep_MATH"/>
    <property type="match status" value="1"/>
</dbReference>
<dbReference type="GO" id="GO:0005164">
    <property type="term" value="F:tumor necrosis factor receptor binding"/>
    <property type="evidence" value="ECO:0007669"/>
    <property type="project" value="TreeGrafter"/>
</dbReference>
<evidence type="ECO:0000256" key="3">
    <source>
        <dbReference type="ARBA" id="ARBA00022833"/>
    </source>
</evidence>
<dbReference type="Gene3D" id="2.60.210.10">
    <property type="entry name" value="Apoptosis, Tumor Necrosis Factor Receptor Associated Protein 2, Chain A"/>
    <property type="match status" value="1"/>
</dbReference>
<dbReference type="InterPro" id="IPR008974">
    <property type="entry name" value="TRAF-like"/>
</dbReference>
<evidence type="ECO:0000256" key="2">
    <source>
        <dbReference type="ARBA" id="ARBA00022771"/>
    </source>
</evidence>
<keyword evidence="3" id="KW-0862">Zinc</keyword>
<dbReference type="InterPro" id="IPR013083">
    <property type="entry name" value="Znf_RING/FYVE/PHD"/>
</dbReference>
<keyword evidence="6" id="KW-1185">Reference proteome</keyword>
<protein>
    <recommendedName>
        <fullName evidence="4">TRAF1-6 MATH domain-containing protein</fullName>
    </recommendedName>
</protein>
<evidence type="ECO:0000313" key="6">
    <source>
        <dbReference type="Proteomes" id="UP000821853"/>
    </source>
</evidence>
<evidence type="ECO:0000313" key="5">
    <source>
        <dbReference type="EMBL" id="KAH9365898.1"/>
    </source>
</evidence>